<reference evidence="12" key="3">
    <citation type="submission" date="2025-09" db="UniProtKB">
        <authorList>
            <consortium name="Ensembl"/>
        </authorList>
    </citation>
    <scope>IDENTIFICATION</scope>
</reference>
<dbReference type="Ensembl" id="ENSHHUT00000025384.1">
    <property type="protein sequence ID" value="ENSHHUP00000024460.1"/>
    <property type="gene ID" value="ENSHHUG00000015344.1"/>
</dbReference>
<dbReference type="SUPFAM" id="SSF53098">
    <property type="entry name" value="Ribonuclease H-like"/>
    <property type="match status" value="1"/>
</dbReference>
<dbReference type="InterPro" id="IPR012337">
    <property type="entry name" value="RNaseH-like_sf"/>
</dbReference>
<keyword evidence="5 9" id="KW-0479">Metal-binding</keyword>
<dbReference type="InterPro" id="IPR023160">
    <property type="entry name" value="RNase_HII_hlx-loop-hlx_cap_dom"/>
</dbReference>
<dbReference type="Proteomes" id="UP000314982">
    <property type="component" value="Unassembled WGS sequence"/>
</dbReference>
<name>A0A4W5LG33_9TELE</name>
<evidence type="ECO:0000256" key="2">
    <source>
        <dbReference type="ARBA" id="ARBA00001946"/>
    </source>
</evidence>
<reference evidence="12" key="2">
    <citation type="submission" date="2025-08" db="UniProtKB">
        <authorList>
            <consortium name="Ensembl"/>
        </authorList>
    </citation>
    <scope>IDENTIFICATION</scope>
</reference>
<evidence type="ECO:0000256" key="6">
    <source>
        <dbReference type="ARBA" id="ARBA00022759"/>
    </source>
</evidence>
<dbReference type="Pfam" id="PF01351">
    <property type="entry name" value="RNase_HII"/>
    <property type="match status" value="1"/>
</dbReference>
<reference evidence="13" key="1">
    <citation type="submission" date="2018-06" db="EMBL/GenBank/DDBJ databases">
        <title>Genome assembly of Danube salmon.</title>
        <authorList>
            <person name="Macqueen D.J."/>
            <person name="Gundappa M.K."/>
        </authorList>
    </citation>
    <scope>NUCLEOTIDE SEQUENCE [LARGE SCALE GENOMIC DNA]</scope>
</reference>
<dbReference type="InterPro" id="IPR036397">
    <property type="entry name" value="RNaseH_sf"/>
</dbReference>
<comment type="function">
    <text evidence="10">Endonuclease that specifically degrades the RNA of RNA-DNA hybrids.</text>
</comment>
<proteinExistence type="inferred from homology"/>
<evidence type="ECO:0000313" key="13">
    <source>
        <dbReference type="Proteomes" id="UP000314982"/>
    </source>
</evidence>
<dbReference type="CDD" id="cd07181">
    <property type="entry name" value="RNase_HII_eukaryota_like"/>
    <property type="match status" value="1"/>
</dbReference>
<comment type="cofactor">
    <cofactor evidence="2">
        <name>Mg(2+)</name>
        <dbReference type="ChEBI" id="CHEBI:18420"/>
    </cofactor>
</comment>
<comment type="catalytic activity">
    <reaction evidence="1 9 10">
        <text>Endonucleolytic cleavage to 5'-phosphomonoester.</text>
        <dbReference type="EC" id="3.1.26.4"/>
    </reaction>
</comment>
<dbReference type="PANTHER" id="PTHR10954">
    <property type="entry name" value="RIBONUCLEASE H2 SUBUNIT A"/>
    <property type="match status" value="1"/>
</dbReference>
<evidence type="ECO:0000256" key="9">
    <source>
        <dbReference type="PROSITE-ProRule" id="PRU01319"/>
    </source>
</evidence>
<evidence type="ECO:0000256" key="10">
    <source>
        <dbReference type="RuleBase" id="RU003515"/>
    </source>
</evidence>
<feature type="domain" description="RNase H type-2" evidence="11">
    <location>
        <begin position="28"/>
        <end position="287"/>
    </location>
</feature>
<dbReference type="InterPro" id="IPR001352">
    <property type="entry name" value="RNase_HII/HIII"/>
</dbReference>
<feature type="binding site" evidence="9">
    <location>
        <position position="35"/>
    </location>
    <ligand>
        <name>a divalent metal cation</name>
        <dbReference type="ChEBI" id="CHEBI:60240"/>
    </ligand>
</feature>
<keyword evidence="7 9" id="KW-0378">Hydrolase</keyword>
<evidence type="ECO:0000256" key="7">
    <source>
        <dbReference type="ARBA" id="ARBA00022801"/>
    </source>
</evidence>
<comment type="similarity">
    <text evidence="3">Belongs to the RNase HII family. Eukaryotic subfamily.</text>
</comment>
<comment type="cofactor">
    <cofactor evidence="9">
        <name>Mn(2+)</name>
        <dbReference type="ChEBI" id="CHEBI:29035"/>
    </cofactor>
    <cofactor evidence="9">
        <name>Mg(2+)</name>
        <dbReference type="ChEBI" id="CHEBI:18420"/>
    </cofactor>
    <text evidence="9">Manganese or magnesium. Binds 1 divalent metal ion per monomer in the absence of substrate. May bind a second metal ion after substrate binding.</text>
</comment>
<dbReference type="Gene3D" id="1.10.10.460">
    <property type="entry name" value="Ribonuclease hii. Domain 2"/>
    <property type="match status" value="1"/>
</dbReference>
<dbReference type="EC" id="3.1.26.4" evidence="10"/>
<dbReference type="PANTHER" id="PTHR10954:SF7">
    <property type="entry name" value="RIBONUCLEASE H2 SUBUNIT A"/>
    <property type="match status" value="1"/>
</dbReference>
<organism evidence="12 13">
    <name type="scientific">Hucho hucho</name>
    <name type="common">huchen</name>
    <dbReference type="NCBI Taxonomy" id="62062"/>
    <lineage>
        <taxon>Eukaryota</taxon>
        <taxon>Metazoa</taxon>
        <taxon>Chordata</taxon>
        <taxon>Craniata</taxon>
        <taxon>Vertebrata</taxon>
        <taxon>Euteleostomi</taxon>
        <taxon>Actinopterygii</taxon>
        <taxon>Neopterygii</taxon>
        <taxon>Teleostei</taxon>
        <taxon>Protacanthopterygii</taxon>
        <taxon>Salmoniformes</taxon>
        <taxon>Salmonidae</taxon>
        <taxon>Salmoninae</taxon>
        <taxon>Hucho</taxon>
    </lineage>
</organism>
<comment type="function">
    <text evidence="8">Catalytic subunit of RNase HII, an endonuclease that specifically degrades the RNA of RNA:DNA hybrids. Participates in DNA replication, possibly by mediating the removal of lagging-strand Okazaki fragment RNA primers during DNA replication. Mediates the excision of single ribonucleotides from DNA:RNA duplexes.</text>
</comment>
<dbReference type="GO" id="GO:0003723">
    <property type="term" value="F:RNA binding"/>
    <property type="evidence" value="ECO:0007669"/>
    <property type="project" value="UniProtKB-UniRule"/>
</dbReference>
<evidence type="ECO:0000256" key="4">
    <source>
        <dbReference type="ARBA" id="ARBA00022722"/>
    </source>
</evidence>
<protein>
    <recommendedName>
        <fullName evidence="10">Ribonuclease</fullName>
        <ecNumber evidence="10">3.1.26.4</ecNumber>
    </recommendedName>
</protein>
<sequence length="345" mass="38663">MDLCEFEADNSVSCRLASAIPDVCKTEDCCLGIDEAGRGPVLGPMVYGICFCPVAKKEDLKDLKVADSKTLTEAQREDLFRKLDEAKSFVGWALQILSPNTISTSMLQRYLNTHTHTHTQKERDTKSEQPNTHTQMILTVLLFHRSKYNLNALSHDAAIGLVQFALDSGVQLKEVFVDTVGPAEKYQEKLSQWFPGVEVTVRPKADSLFPIVSAASICAKVARDHSVKDWNFPEDLGEVDADYGSGYPNDPKTKAWLLKELDPVFGYPQFVRFSWSTTQTLLDSKAVTVHWDDDEEDGEKAAARQNNTSMLSYFKAGSKTSAQQSNTHQTHRFFTERRLQSLVTL</sequence>
<accession>A0A4W5LG33</accession>
<feature type="binding site" evidence="9">
    <location>
        <position position="178"/>
    </location>
    <ligand>
        <name>a divalent metal cation</name>
        <dbReference type="ChEBI" id="CHEBI:60240"/>
    </ligand>
</feature>
<feature type="binding site" evidence="9">
    <location>
        <position position="34"/>
    </location>
    <ligand>
        <name>a divalent metal cation</name>
        <dbReference type="ChEBI" id="CHEBI:60240"/>
    </ligand>
</feature>
<dbReference type="InterPro" id="IPR024567">
    <property type="entry name" value="RNase_HII/HIII_dom"/>
</dbReference>
<evidence type="ECO:0000256" key="8">
    <source>
        <dbReference type="ARBA" id="ARBA00024981"/>
    </source>
</evidence>
<dbReference type="Gene3D" id="3.30.420.10">
    <property type="entry name" value="Ribonuclease H-like superfamily/Ribonuclease H"/>
    <property type="match status" value="1"/>
</dbReference>
<dbReference type="GO" id="GO:0032299">
    <property type="term" value="C:ribonuclease H2 complex"/>
    <property type="evidence" value="ECO:0007669"/>
    <property type="project" value="TreeGrafter"/>
</dbReference>
<dbReference type="GO" id="GO:0043137">
    <property type="term" value="P:DNA replication, removal of RNA primer"/>
    <property type="evidence" value="ECO:0007669"/>
    <property type="project" value="TreeGrafter"/>
</dbReference>
<evidence type="ECO:0000256" key="5">
    <source>
        <dbReference type="ARBA" id="ARBA00022723"/>
    </source>
</evidence>
<evidence type="ECO:0000259" key="11">
    <source>
        <dbReference type="PROSITE" id="PS51975"/>
    </source>
</evidence>
<dbReference type="PROSITE" id="PS51975">
    <property type="entry name" value="RNASE_H_2"/>
    <property type="match status" value="1"/>
</dbReference>
<evidence type="ECO:0000256" key="3">
    <source>
        <dbReference type="ARBA" id="ARBA00007058"/>
    </source>
</evidence>
<evidence type="ECO:0000313" key="12">
    <source>
        <dbReference type="Ensembl" id="ENSHHUP00000024460.1"/>
    </source>
</evidence>
<dbReference type="GO" id="GO:0046872">
    <property type="term" value="F:metal ion binding"/>
    <property type="evidence" value="ECO:0007669"/>
    <property type="project" value="UniProtKB-KW"/>
</dbReference>
<keyword evidence="6 9" id="KW-0255">Endonuclease</keyword>
<dbReference type="GO" id="GO:0006298">
    <property type="term" value="P:mismatch repair"/>
    <property type="evidence" value="ECO:0007669"/>
    <property type="project" value="TreeGrafter"/>
</dbReference>
<evidence type="ECO:0000256" key="1">
    <source>
        <dbReference type="ARBA" id="ARBA00000077"/>
    </source>
</evidence>
<dbReference type="GeneTree" id="ENSGT00390000010768"/>
<dbReference type="AlphaFoldDB" id="A0A4W5LG33"/>
<keyword evidence="4 9" id="KW-0540">Nuclease</keyword>
<dbReference type="GO" id="GO:0004523">
    <property type="term" value="F:RNA-DNA hybrid ribonuclease activity"/>
    <property type="evidence" value="ECO:0007669"/>
    <property type="project" value="UniProtKB-UniRule"/>
</dbReference>
<keyword evidence="13" id="KW-1185">Reference proteome</keyword>
<dbReference type="FunFam" id="1.10.10.460:FF:000001">
    <property type="entry name" value="Ribonuclease"/>
    <property type="match status" value="1"/>
</dbReference>